<protein>
    <submittedName>
        <fullName evidence="3">DUF87 domain-containing protein</fullName>
    </submittedName>
</protein>
<dbReference type="InterPro" id="IPR027417">
    <property type="entry name" value="P-loop_NTPase"/>
</dbReference>
<feature type="domain" description="Helicase HerA central" evidence="1">
    <location>
        <begin position="162"/>
        <end position="396"/>
    </location>
</feature>
<dbReference type="Pfam" id="PF01935">
    <property type="entry name" value="DUF87"/>
    <property type="match status" value="1"/>
</dbReference>
<evidence type="ECO:0000259" key="1">
    <source>
        <dbReference type="Pfam" id="PF01935"/>
    </source>
</evidence>
<reference evidence="3 4" key="1">
    <citation type="journal article" date="2023" name="Limnol Oceanogr Lett">
        <title>Environmental adaptations by the intertidal Antarctic cyanobacterium Halotia branconii CENA392 as revealed using long-read genome sequencing.</title>
        <authorList>
            <person name="Dextro R.B."/>
            <person name="Delbaje E."/>
            <person name="Freitas P.N.N."/>
            <person name="Geraldes V."/>
            <person name="Pinto E."/>
            <person name="Long P.F."/>
            <person name="Fiore M.F."/>
        </authorList>
    </citation>
    <scope>NUCLEOTIDE SEQUENCE [LARGE SCALE GENOMIC DNA]</scope>
    <source>
        <strain evidence="3 4">CENA392</strain>
    </source>
</reference>
<dbReference type="AlphaFoldDB" id="A0AAJ6NQ19"/>
<dbReference type="PANTHER" id="PTHR42957">
    <property type="entry name" value="HELICASE MJ1565-RELATED"/>
    <property type="match status" value="1"/>
</dbReference>
<proteinExistence type="predicted"/>
<evidence type="ECO:0000313" key="4">
    <source>
        <dbReference type="Proteomes" id="UP001223520"/>
    </source>
</evidence>
<keyword evidence="4" id="KW-1185">Reference proteome</keyword>
<dbReference type="InterPro" id="IPR045434">
    <property type="entry name" value="EAD4"/>
</dbReference>
<dbReference type="PANTHER" id="PTHR42957:SF1">
    <property type="entry name" value="HELICASE MJ1565-RELATED"/>
    <property type="match status" value="1"/>
</dbReference>
<gene>
    <name evidence="3" type="ORF">QI031_22055</name>
</gene>
<dbReference type="Proteomes" id="UP001223520">
    <property type="component" value="Chromosome"/>
</dbReference>
<evidence type="ECO:0000259" key="2">
    <source>
        <dbReference type="Pfam" id="PF19959"/>
    </source>
</evidence>
<sequence length="545" mass="64106">MPKSSWSLDVQYRVRNLLKELLSYVLSYREDLQLQYKWEDEDSRPKLIVKTQRRSIQNLAHFEQQSHFYEAINRLKDLNIFEDRRFHTRGKDYWHFALRLWSKDQQINLREFDKEWQSRKTDKSKKLEYKKQPKIEKNNVIDDDSQSVFSRADNIHQRSFAIGTEIDTSSIIYLDLDSILQNNIGVFGNSGTGKTFLTKLLLSGLIHQQASVNLIFDLHSEYGRETALRNQKFNTAKGLRNLFPNEVETYVTDTESVLCRSVLDVQEFYLSYDQIEVEDIKLVSHELGISEDNLDNANILYTEFGKSWITQLLNMTNDEIQMFCQEKRGNKDSIMALQRKLLRLDSLKNMRTVVLHNYINQILRSLEAGKNVVVEFSPQSDMLCYMLLANMICRRIHSYYVKKTEKFWQTKNQKDAPRRLVITIEDAHHLLNSNTVRNTIFHTLIRQSWKFYITLFIVERYPSRIDKEVMSELGTRITGFLNHEDINAIFTDVASNQNLRSMMSKLNSSQQALIFGYGITTPVVLQTRSYDAKFYDEISNRCSST</sequence>
<dbReference type="Pfam" id="PF19959">
    <property type="entry name" value="EAD4"/>
    <property type="match status" value="1"/>
</dbReference>
<feature type="domain" description="Effector-associated" evidence="2">
    <location>
        <begin position="9"/>
        <end position="117"/>
    </location>
</feature>
<organism evidence="3 4">
    <name type="scientific">Halotia branconii CENA392</name>
    <dbReference type="NCBI Taxonomy" id="1539056"/>
    <lineage>
        <taxon>Bacteria</taxon>
        <taxon>Bacillati</taxon>
        <taxon>Cyanobacteriota</taxon>
        <taxon>Cyanophyceae</taxon>
        <taxon>Nostocales</taxon>
        <taxon>Nodulariaceae</taxon>
        <taxon>Halotia</taxon>
    </lineage>
</organism>
<dbReference type="RefSeq" id="WP_281481763.1">
    <property type="nucleotide sequence ID" value="NZ_CP124543.1"/>
</dbReference>
<dbReference type="KEGG" id="hbq:QI031_22055"/>
<dbReference type="Gene3D" id="3.40.50.300">
    <property type="entry name" value="P-loop containing nucleotide triphosphate hydrolases"/>
    <property type="match status" value="2"/>
</dbReference>
<dbReference type="SUPFAM" id="SSF52540">
    <property type="entry name" value="P-loop containing nucleoside triphosphate hydrolases"/>
    <property type="match status" value="1"/>
</dbReference>
<name>A0AAJ6NQ19_9CYAN</name>
<accession>A0AAJ6NQ19</accession>
<dbReference type="InterPro" id="IPR002789">
    <property type="entry name" value="HerA_central"/>
</dbReference>
<dbReference type="InterPro" id="IPR008571">
    <property type="entry name" value="HerA-like"/>
</dbReference>
<evidence type="ECO:0000313" key="3">
    <source>
        <dbReference type="EMBL" id="WGV24441.1"/>
    </source>
</evidence>
<dbReference type="EMBL" id="CP124543">
    <property type="protein sequence ID" value="WGV24441.1"/>
    <property type="molecule type" value="Genomic_DNA"/>
</dbReference>